<dbReference type="Proteomes" id="UP000607645">
    <property type="component" value="Unassembled WGS sequence"/>
</dbReference>
<reference evidence="12" key="1">
    <citation type="submission" date="2020-08" db="EMBL/GenBank/DDBJ databases">
        <title>Genome public.</title>
        <authorList>
            <person name="Liu C."/>
            <person name="Sun Q."/>
        </authorList>
    </citation>
    <scope>NUCLEOTIDE SEQUENCE</scope>
    <source>
        <strain evidence="12">NSJ-52</strain>
    </source>
</reference>
<keyword evidence="13" id="KW-1185">Reference proteome</keyword>
<keyword evidence="1 10" id="KW-0813">Transport</keyword>
<evidence type="ECO:0000256" key="5">
    <source>
        <dbReference type="ARBA" id="ARBA00022692"/>
    </source>
</evidence>
<keyword evidence="10" id="KW-1003">Cell membrane</keyword>
<comment type="similarity">
    <text evidence="10">Belongs to the NqrB/RnfD family.</text>
</comment>
<comment type="function">
    <text evidence="10">Part of a membrane-bound complex that couples electron transfer with translocation of ions across the membrane.</text>
</comment>
<evidence type="ECO:0000256" key="7">
    <source>
        <dbReference type="ARBA" id="ARBA00022982"/>
    </source>
</evidence>
<feature type="compositionally biased region" description="Basic and acidic residues" evidence="11">
    <location>
        <begin position="7"/>
        <end position="22"/>
    </location>
</feature>
<evidence type="ECO:0000256" key="8">
    <source>
        <dbReference type="ARBA" id="ARBA00022989"/>
    </source>
</evidence>
<comment type="subcellular location">
    <subcellularLocation>
        <location evidence="10">Cell membrane</location>
        <topology evidence="10">Multi-pass membrane protein</topology>
    </subcellularLocation>
</comment>
<proteinExistence type="inferred from homology"/>
<dbReference type="GO" id="GO:0022900">
    <property type="term" value="P:electron transport chain"/>
    <property type="evidence" value="ECO:0007669"/>
    <property type="project" value="UniProtKB-UniRule"/>
</dbReference>
<dbReference type="NCBIfam" id="TIGR01946">
    <property type="entry name" value="rnfD"/>
    <property type="match status" value="1"/>
</dbReference>
<keyword evidence="4 10" id="KW-0288">FMN</keyword>
<feature type="transmembrane region" description="Helical" evidence="10">
    <location>
        <begin position="119"/>
        <end position="137"/>
    </location>
</feature>
<keyword evidence="2 10" id="KW-0597">Phosphoprotein</keyword>
<evidence type="ECO:0000256" key="3">
    <source>
        <dbReference type="ARBA" id="ARBA00022630"/>
    </source>
</evidence>
<sequence>MSGRPTKKSEQRPERRQEDGAARRPAKLTVASSPHMAGRDSTRMLMLDVLIALMPALIFSGCYFFGPRAFVVTAVSAAGCLAFELLFNLATRRAQTIGDLSAVVTGVLLAFTLPADVPYWVVLVGDFFAIVIVKQLFGGLGKNFMNPALAGRVFLFSFPAVMSSFPAVRQWLDLGSTVDAVSAATPMAALHDGAVPAFTLQEMFTGIRGGSLGEVSAALLLLGGAYLVIRRVIRLRIPVCYLGTVALLSYFFPPAGVADPLEWMLYQLMSGGLLLGAVFMATDYVTSPVTRMGQVYYGVGCGLLTVFLRTYGSYPEGVAFAILIMNACAWAFDKWGKPRPYGRVRSRREAAE</sequence>
<evidence type="ECO:0000256" key="6">
    <source>
        <dbReference type="ARBA" id="ARBA00022967"/>
    </source>
</evidence>
<comment type="cofactor">
    <cofactor evidence="10">
        <name>FMN</name>
        <dbReference type="ChEBI" id="CHEBI:58210"/>
    </cofactor>
</comment>
<feature type="transmembrane region" description="Helical" evidence="10">
    <location>
        <begin position="210"/>
        <end position="228"/>
    </location>
</feature>
<keyword evidence="5 10" id="KW-0812">Transmembrane</keyword>
<evidence type="ECO:0000256" key="11">
    <source>
        <dbReference type="SAM" id="MobiDB-lite"/>
    </source>
</evidence>
<feature type="region of interest" description="Disordered" evidence="11">
    <location>
        <begin position="1"/>
        <end position="35"/>
    </location>
</feature>
<dbReference type="RefSeq" id="WP_186918220.1">
    <property type="nucleotide sequence ID" value="NZ_JACOPQ010000001.1"/>
</dbReference>
<keyword evidence="7 10" id="KW-0249">Electron transport</keyword>
<evidence type="ECO:0000256" key="10">
    <source>
        <dbReference type="HAMAP-Rule" id="MF_00462"/>
    </source>
</evidence>
<dbReference type="PANTHER" id="PTHR30578">
    <property type="entry name" value="ELECTRON TRANSPORT COMPLEX PROTEIN RNFD"/>
    <property type="match status" value="1"/>
</dbReference>
<evidence type="ECO:0000313" key="12">
    <source>
        <dbReference type="EMBL" id="MBC5735590.1"/>
    </source>
</evidence>
<dbReference type="GO" id="GO:0005886">
    <property type="term" value="C:plasma membrane"/>
    <property type="evidence" value="ECO:0007669"/>
    <property type="project" value="UniProtKB-SubCell"/>
</dbReference>
<feature type="transmembrane region" description="Helical" evidence="10">
    <location>
        <begin position="97"/>
        <end position="113"/>
    </location>
</feature>
<feature type="transmembrane region" description="Helical" evidence="10">
    <location>
        <begin position="149"/>
        <end position="168"/>
    </location>
</feature>
<keyword evidence="6 10" id="KW-1278">Translocase</keyword>
<evidence type="ECO:0000256" key="4">
    <source>
        <dbReference type="ARBA" id="ARBA00022643"/>
    </source>
</evidence>
<dbReference type="InterPro" id="IPR004338">
    <property type="entry name" value="NqrB/RnfD"/>
</dbReference>
<dbReference type="Pfam" id="PF03116">
    <property type="entry name" value="NQR2_RnfD_RnfE"/>
    <property type="match status" value="1"/>
</dbReference>
<dbReference type="PANTHER" id="PTHR30578:SF0">
    <property type="entry name" value="ION-TRANSLOCATING OXIDOREDUCTASE COMPLEX SUBUNIT D"/>
    <property type="match status" value="1"/>
</dbReference>
<feature type="transmembrane region" description="Helical" evidence="10">
    <location>
        <begin position="72"/>
        <end position="90"/>
    </location>
</feature>
<evidence type="ECO:0000256" key="1">
    <source>
        <dbReference type="ARBA" id="ARBA00022448"/>
    </source>
</evidence>
<accession>A0A8J6MBI0</accession>
<feature type="transmembrane region" description="Helical" evidence="10">
    <location>
        <begin position="45"/>
        <end position="66"/>
    </location>
</feature>
<feature type="transmembrane region" description="Helical" evidence="10">
    <location>
        <begin position="294"/>
        <end position="312"/>
    </location>
</feature>
<evidence type="ECO:0000313" key="13">
    <source>
        <dbReference type="Proteomes" id="UP000607645"/>
    </source>
</evidence>
<organism evidence="12 13">
    <name type="scientific">Lawsonibacter faecis</name>
    <dbReference type="NCBI Taxonomy" id="2763052"/>
    <lineage>
        <taxon>Bacteria</taxon>
        <taxon>Bacillati</taxon>
        <taxon>Bacillota</taxon>
        <taxon>Clostridia</taxon>
        <taxon>Eubacteriales</taxon>
        <taxon>Oscillospiraceae</taxon>
        <taxon>Lawsonibacter</taxon>
    </lineage>
</organism>
<dbReference type="HAMAP" id="MF_00462">
    <property type="entry name" value="RsxD_RnfD"/>
    <property type="match status" value="1"/>
</dbReference>
<dbReference type="InterPro" id="IPR011303">
    <property type="entry name" value="RnfD_bac"/>
</dbReference>
<feature type="transmembrane region" description="Helical" evidence="10">
    <location>
        <begin position="235"/>
        <end position="252"/>
    </location>
</feature>
<keyword evidence="8 10" id="KW-1133">Transmembrane helix</keyword>
<gene>
    <name evidence="10" type="primary">rnfD</name>
    <name evidence="12" type="ORF">H8S62_01025</name>
</gene>
<dbReference type="EMBL" id="JACOPQ010000001">
    <property type="protein sequence ID" value="MBC5735590.1"/>
    <property type="molecule type" value="Genomic_DNA"/>
</dbReference>
<dbReference type="AlphaFoldDB" id="A0A8J6MBI0"/>
<name>A0A8J6MBI0_9FIRM</name>
<keyword evidence="3 10" id="KW-0285">Flavoprotein</keyword>
<comment type="caution">
    <text evidence="12">The sequence shown here is derived from an EMBL/GenBank/DDBJ whole genome shotgun (WGS) entry which is preliminary data.</text>
</comment>
<evidence type="ECO:0000256" key="9">
    <source>
        <dbReference type="ARBA" id="ARBA00023136"/>
    </source>
</evidence>
<feature type="transmembrane region" description="Helical" evidence="10">
    <location>
        <begin position="318"/>
        <end position="336"/>
    </location>
</feature>
<comment type="subunit">
    <text evidence="10">The complex is composed of six subunits: RnfA, RnfB, RnfC, RnfD, RnfE and RnfG.</text>
</comment>
<feature type="transmembrane region" description="Helical" evidence="10">
    <location>
        <begin position="264"/>
        <end position="282"/>
    </location>
</feature>
<feature type="modified residue" description="FMN phosphoryl threonine" evidence="10">
    <location>
        <position position="185"/>
    </location>
</feature>
<evidence type="ECO:0000256" key="2">
    <source>
        <dbReference type="ARBA" id="ARBA00022553"/>
    </source>
</evidence>
<dbReference type="GO" id="GO:0055085">
    <property type="term" value="P:transmembrane transport"/>
    <property type="evidence" value="ECO:0007669"/>
    <property type="project" value="InterPro"/>
</dbReference>
<dbReference type="EC" id="7.-.-.-" evidence="10"/>
<protein>
    <recommendedName>
        <fullName evidence="10">Ion-translocating oxidoreductase complex subunit D</fullName>
        <ecNumber evidence="10">7.-.-.-</ecNumber>
    </recommendedName>
    <alternativeName>
        <fullName evidence="10">Rnf electron transport complex subunit D</fullName>
    </alternativeName>
</protein>
<keyword evidence="9 10" id="KW-0472">Membrane</keyword>